<feature type="non-terminal residue" evidence="1">
    <location>
        <position position="38"/>
    </location>
</feature>
<name>A0A8S2TZB4_9BILA</name>
<gene>
    <name evidence="1" type="ORF">GIL414_LOCUS26562</name>
</gene>
<reference evidence="1" key="1">
    <citation type="submission" date="2021-02" db="EMBL/GenBank/DDBJ databases">
        <authorList>
            <person name="Nowell W R."/>
        </authorList>
    </citation>
    <scope>NUCLEOTIDE SEQUENCE</scope>
</reference>
<protein>
    <submittedName>
        <fullName evidence="1">Uncharacterized protein</fullName>
    </submittedName>
</protein>
<dbReference type="AlphaFoldDB" id="A0A8S2TZB4"/>
<organism evidence="1 2">
    <name type="scientific">Rotaria magnacalcarata</name>
    <dbReference type="NCBI Taxonomy" id="392030"/>
    <lineage>
        <taxon>Eukaryota</taxon>
        <taxon>Metazoa</taxon>
        <taxon>Spiralia</taxon>
        <taxon>Gnathifera</taxon>
        <taxon>Rotifera</taxon>
        <taxon>Eurotatoria</taxon>
        <taxon>Bdelloidea</taxon>
        <taxon>Philodinida</taxon>
        <taxon>Philodinidae</taxon>
        <taxon>Rotaria</taxon>
    </lineage>
</organism>
<evidence type="ECO:0000313" key="2">
    <source>
        <dbReference type="Proteomes" id="UP000681720"/>
    </source>
</evidence>
<comment type="caution">
    <text evidence="1">The sequence shown here is derived from an EMBL/GenBank/DDBJ whole genome shotgun (WGS) entry which is preliminary data.</text>
</comment>
<dbReference type="Proteomes" id="UP000681720">
    <property type="component" value="Unassembled WGS sequence"/>
</dbReference>
<dbReference type="EMBL" id="CAJOBJ010039324">
    <property type="protein sequence ID" value="CAF4317587.1"/>
    <property type="molecule type" value="Genomic_DNA"/>
</dbReference>
<proteinExistence type="predicted"/>
<sequence length="38" mass="4194">MTLKRQKAIDLSLSTSSITGNSSHSSQRKCSLINHYSL</sequence>
<evidence type="ECO:0000313" key="1">
    <source>
        <dbReference type="EMBL" id="CAF4317587.1"/>
    </source>
</evidence>
<accession>A0A8S2TZB4</accession>